<evidence type="ECO:0000256" key="4">
    <source>
        <dbReference type="ARBA" id="ARBA00012043"/>
    </source>
</evidence>
<dbReference type="PANTHER" id="PTHR43406:SF1">
    <property type="entry name" value="TRYPTOPHAN SYNTHASE ALPHA CHAIN, CHLOROPLASTIC"/>
    <property type="match status" value="1"/>
</dbReference>
<protein>
    <recommendedName>
        <fullName evidence="4">tryptophan synthase</fullName>
        <ecNumber evidence="4">4.2.1.20</ecNumber>
    </recommendedName>
</protein>
<dbReference type="InterPro" id="IPR013785">
    <property type="entry name" value="Aldolase_TIM"/>
</dbReference>
<evidence type="ECO:0000313" key="11">
    <source>
        <dbReference type="Proteomes" id="UP001451606"/>
    </source>
</evidence>
<gene>
    <name evidence="10" type="ORF">OXIME_000320</name>
</gene>
<organism evidence="10 11">
    <name type="scientific">Oxyplasma meridianum</name>
    <dbReference type="NCBI Taxonomy" id="3073602"/>
    <lineage>
        <taxon>Archaea</taxon>
        <taxon>Methanobacteriati</taxon>
        <taxon>Thermoplasmatota</taxon>
        <taxon>Thermoplasmata</taxon>
        <taxon>Thermoplasmatales</taxon>
        <taxon>Thermoplasmataceae</taxon>
        <taxon>Oxyplasma</taxon>
    </lineage>
</organism>
<dbReference type="Proteomes" id="UP001451606">
    <property type="component" value="Chromosome"/>
</dbReference>
<evidence type="ECO:0000313" key="10">
    <source>
        <dbReference type="EMBL" id="WYX99777.1"/>
    </source>
</evidence>
<comment type="catalytic activity">
    <reaction evidence="9">
        <text>(1S,2R)-1-C-(indol-3-yl)glycerol 3-phosphate + L-serine = D-glyceraldehyde 3-phosphate + L-tryptophan + H2O</text>
        <dbReference type="Rhea" id="RHEA:10532"/>
        <dbReference type="ChEBI" id="CHEBI:15377"/>
        <dbReference type="ChEBI" id="CHEBI:33384"/>
        <dbReference type="ChEBI" id="CHEBI:57912"/>
        <dbReference type="ChEBI" id="CHEBI:58866"/>
        <dbReference type="ChEBI" id="CHEBI:59776"/>
        <dbReference type="EC" id="4.2.1.20"/>
    </reaction>
</comment>
<name>A0AAX4NF00_9ARCH</name>
<sequence>MKNRIILYFTIGFPDNQTLQEFSEAIPDNSVDYVELGYPSRRAYYDGPRIRETHEAGLKNFNINDLDLLTHTLQKKARKIYLLAYHDDFTENRDDIYNILKRCKFSGLIIPDLLTDYYDENISLIKEIQGSGYEYIPFFNPSTPDKVIISVSGISDSWIYYGLMPSTGINIPYNQDAVVSRINSLIGDREINFGFGIRSIEAVKKLLSSGSHGVAIGTLLLDMLNAHDIKGFKEFVSQLAVMRNA</sequence>
<evidence type="ECO:0000256" key="8">
    <source>
        <dbReference type="ARBA" id="ARBA00023239"/>
    </source>
</evidence>
<dbReference type="SUPFAM" id="SSF51366">
    <property type="entry name" value="Ribulose-phoshate binding barrel"/>
    <property type="match status" value="1"/>
</dbReference>
<keyword evidence="8 10" id="KW-0456">Lyase</keyword>
<keyword evidence="7" id="KW-0057">Aromatic amino acid biosynthesis</keyword>
<dbReference type="KEGG" id="omr:OXIME_000320"/>
<dbReference type="AlphaFoldDB" id="A0AAX4NF00"/>
<dbReference type="GO" id="GO:0005829">
    <property type="term" value="C:cytosol"/>
    <property type="evidence" value="ECO:0007669"/>
    <property type="project" value="TreeGrafter"/>
</dbReference>
<keyword evidence="5" id="KW-0028">Amino-acid biosynthesis</keyword>
<dbReference type="InterPro" id="IPR002028">
    <property type="entry name" value="Trp_synthase_suA"/>
</dbReference>
<dbReference type="PANTHER" id="PTHR43406">
    <property type="entry name" value="TRYPTOPHAN SYNTHASE, ALPHA CHAIN"/>
    <property type="match status" value="1"/>
</dbReference>
<proteinExistence type="predicted"/>
<evidence type="ECO:0000256" key="3">
    <source>
        <dbReference type="ARBA" id="ARBA00011270"/>
    </source>
</evidence>
<reference evidence="10 11" key="1">
    <citation type="submission" date="2023-09" db="EMBL/GenBank/DDBJ databases">
        <authorList>
            <person name="Golyshina O.V."/>
            <person name="Lunev E.A."/>
            <person name="Bargiela R."/>
            <person name="Gaines M.C."/>
            <person name="Daum B."/>
            <person name="Bale N.J."/>
            <person name="Koenen M."/>
            <person name="Sinninghe Damst J.S."/>
            <person name="Yakimov M."/>
            <person name="Golyshin P.N."/>
        </authorList>
    </citation>
    <scope>NUCLEOTIDE SEQUENCE [LARGE SCALE GENOMIC DNA]</scope>
    <source>
        <strain evidence="10 11">M1</strain>
    </source>
</reference>
<dbReference type="Pfam" id="PF00290">
    <property type="entry name" value="Trp_syntA"/>
    <property type="match status" value="1"/>
</dbReference>
<accession>A0AAX4NF00</accession>
<dbReference type="EMBL" id="CP133772">
    <property type="protein sequence ID" value="WYX99777.1"/>
    <property type="molecule type" value="Genomic_DNA"/>
</dbReference>
<comment type="subunit">
    <text evidence="3">Tetramer of two alpha and two beta chains.</text>
</comment>
<dbReference type="InterPro" id="IPR011060">
    <property type="entry name" value="RibuloseP-bd_barrel"/>
</dbReference>
<dbReference type="Gene3D" id="3.20.20.70">
    <property type="entry name" value="Aldolase class I"/>
    <property type="match status" value="1"/>
</dbReference>
<comment type="function">
    <text evidence="1">The alpha subunit is responsible for the aldol cleavage of indoleglycerol phosphate to indole and glyceraldehyde 3-phosphate.</text>
</comment>
<evidence type="ECO:0000256" key="1">
    <source>
        <dbReference type="ARBA" id="ARBA00003365"/>
    </source>
</evidence>
<dbReference type="GeneID" id="95967044"/>
<evidence type="ECO:0000256" key="9">
    <source>
        <dbReference type="ARBA" id="ARBA00049047"/>
    </source>
</evidence>
<dbReference type="RefSeq" id="WP_393971739.1">
    <property type="nucleotide sequence ID" value="NZ_CP133772.1"/>
</dbReference>
<evidence type="ECO:0000256" key="7">
    <source>
        <dbReference type="ARBA" id="ARBA00023141"/>
    </source>
</evidence>
<comment type="pathway">
    <text evidence="2">Amino-acid biosynthesis; L-tryptophan biosynthesis; L-tryptophan from chorismate: step 5/5.</text>
</comment>
<evidence type="ECO:0000256" key="6">
    <source>
        <dbReference type="ARBA" id="ARBA00022822"/>
    </source>
</evidence>
<evidence type="ECO:0000256" key="2">
    <source>
        <dbReference type="ARBA" id="ARBA00004733"/>
    </source>
</evidence>
<dbReference type="GO" id="GO:0004834">
    <property type="term" value="F:tryptophan synthase activity"/>
    <property type="evidence" value="ECO:0007669"/>
    <property type="project" value="UniProtKB-EC"/>
</dbReference>
<keyword evidence="6" id="KW-0822">Tryptophan biosynthesis</keyword>
<dbReference type="EC" id="4.2.1.20" evidence="4"/>
<keyword evidence="11" id="KW-1185">Reference proteome</keyword>
<evidence type="ECO:0000256" key="5">
    <source>
        <dbReference type="ARBA" id="ARBA00022605"/>
    </source>
</evidence>